<evidence type="ECO:0000313" key="2">
    <source>
        <dbReference type="Proteomes" id="UP000256329"/>
    </source>
</evidence>
<keyword evidence="1" id="KW-0456">Lyase</keyword>
<name>A0A3D8P6Z9_9THEO</name>
<dbReference type="InterPro" id="IPR016024">
    <property type="entry name" value="ARM-type_fold"/>
</dbReference>
<organism evidence="1 2">
    <name type="scientific">Ammonifex thiophilus</name>
    <dbReference type="NCBI Taxonomy" id="444093"/>
    <lineage>
        <taxon>Bacteria</taxon>
        <taxon>Bacillati</taxon>
        <taxon>Bacillota</taxon>
        <taxon>Clostridia</taxon>
        <taxon>Thermoanaerobacterales</taxon>
        <taxon>Thermoanaerobacteraceae</taxon>
        <taxon>Ammonifex</taxon>
    </lineage>
</organism>
<proteinExistence type="predicted"/>
<dbReference type="EMBL" id="QSLN01000001">
    <property type="protein sequence ID" value="RDV84632.1"/>
    <property type="molecule type" value="Genomic_DNA"/>
</dbReference>
<protein>
    <submittedName>
        <fullName evidence="1">PBS lyase</fullName>
    </submittedName>
</protein>
<gene>
    <name evidence="1" type="ORF">DXX99_00880</name>
</gene>
<dbReference type="Pfam" id="PF13513">
    <property type="entry name" value="HEAT_EZ"/>
    <property type="match status" value="1"/>
</dbReference>
<sequence length="371" mass="41574">MALPPKLHQKIEPALCPFCRFPIPRPQEISPPERPSLMPVGQCPQCGAVYAYDATGRNLGAAFVDALVFACNLDWDLAWSLLPDEDYRQEIVEGYHLEGHFVVPEGMWQGRRVKGALFFVRLNEDLQEIAREGLKKRFEGARPVKFSKGEKETLPPPIPLSKQEVERLIAEYRLEPIIAAAQQDKKVTRYLQRLLCAGEELTRLRAAEALGRTLACLLESQPAAAVAVFQGFFNHFGDSSASPWGCIDAIGETVARAPDTFARYLPRLFPLLEDPSLQEPVLRALSRVAEAKPELLRKITPRLLQFLQSPQPAVRGYAVRLAGMLGITEAIPQLEVLKQDEEKVCFYTRGGFLTYRVRDLAAEALLRLKNS</sequence>
<dbReference type="InterPro" id="IPR011989">
    <property type="entry name" value="ARM-like"/>
</dbReference>
<dbReference type="GO" id="GO:0016829">
    <property type="term" value="F:lyase activity"/>
    <property type="evidence" value="ECO:0007669"/>
    <property type="project" value="UniProtKB-KW"/>
</dbReference>
<dbReference type="InterPro" id="IPR054701">
    <property type="entry name" value="DVU0298-like"/>
</dbReference>
<accession>A0A3D8P6Z9</accession>
<dbReference type="SUPFAM" id="SSF48371">
    <property type="entry name" value="ARM repeat"/>
    <property type="match status" value="1"/>
</dbReference>
<dbReference type="Proteomes" id="UP000256329">
    <property type="component" value="Unassembled WGS sequence"/>
</dbReference>
<keyword evidence="2" id="KW-1185">Reference proteome</keyword>
<dbReference type="Gene3D" id="1.25.10.10">
    <property type="entry name" value="Leucine-rich Repeat Variant"/>
    <property type="match status" value="1"/>
</dbReference>
<dbReference type="NCBIfam" id="NF045662">
    <property type="entry name" value="DVU0298_fam"/>
    <property type="match status" value="1"/>
</dbReference>
<dbReference type="AlphaFoldDB" id="A0A3D8P6Z9"/>
<evidence type="ECO:0000313" key="1">
    <source>
        <dbReference type="EMBL" id="RDV84632.1"/>
    </source>
</evidence>
<reference evidence="1 2" key="1">
    <citation type="submission" date="2018-08" db="EMBL/GenBank/DDBJ databases">
        <title>Form III RuBisCO-mediated autotrophy in Thermodesulfobium bacteria.</title>
        <authorList>
            <person name="Toshchakov S.V."/>
            <person name="Kublanov I.V."/>
            <person name="Frolov E."/>
            <person name="Bonch-Osmolovskaya E.A."/>
            <person name="Tourova T.P."/>
            <person name="Chernych N.A."/>
            <person name="Lebedinsky A.V."/>
        </authorList>
    </citation>
    <scope>NUCLEOTIDE SEQUENCE [LARGE SCALE GENOMIC DNA]</scope>
    <source>
        <strain evidence="1 2">SR</strain>
    </source>
</reference>
<comment type="caution">
    <text evidence="1">The sequence shown here is derived from an EMBL/GenBank/DDBJ whole genome shotgun (WGS) entry which is preliminary data.</text>
</comment>